<dbReference type="EMBL" id="BARU01035227">
    <property type="protein sequence ID" value="GAH72642.1"/>
    <property type="molecule type" value="Genomic_DNA"/>
</dbReference>
<name>X1HT39_9ZZZZ</name>
<gene>
    <name evidence="1" type="ORF">S03H2_55173</name>
</gene>
<reference evidence="1" key="1">
    <citation type="journal article" date="2014" name="Front. Microbiol.">
        <title>High frequency of phylogenetically diverse reductive dehalogenase-homologous genes in deep subseafloor sedimentary metagenomes.</title>
        <authorList>
            <person name="Kawai M."/>
            <person name="Futagami T."/>
            <person name="Toyoda A."/>
            <person name="Takaki Y."/>
            <person name="Nishi S."/>
            <person name="Hori S."/>
            <person name="Arai W."/>
            <person name="Tsubouchi T."/>
            <person name="Morono Y."/>
            <person name="Uchiyama I."/>
            <person name="Ito T."/>
            <person name="Fujiyama A."/>
            <person name="Inagaki F."/>
            <person name="Takami H."/>
        </authorList>
    </citation>
    <scope>NUCLEOTIDE SEQUENCE</scope>
    <source>
        <strain evidence="1">Expedition CK06-06</strain>
    </source>
</reference>
<proteinExistence type="predicted"/>
<protein>
    <submittedName>
        <fullName evidence="1">Uncharacterized protein</fullName>
    </submittedName>
</protein>
<comment type="caution">
    <text evidence="1">The sequence shown here is derived from an EMBL/GenBank/DDBJ whole genome shotgun (WGS) entry which is preliminary data.</text>
</comment>
<sequence>MPMINLPYGNNSFNSDDLKKHIQRMGRNYIIQGQTNCNRAEHPKSNSLDCWLRDNYAQNPDTKQAVNEVIDGLVNTGGFEEGKFRCPISGRRCKGIKTV</sequence>
<evidence type="ECO:0000313" key="1">
    <source>
        <dbReference type="EMBL" id="GAH72642.1"/>
    </source>
</evidence>
<organism evidence="1">
    <name type="scientific">marine sediment metagenome</name>
    <dbReference type="NCBI Taxonomy" id="412755"/>
    <lineage>
        <taxon>unclassified sequences</taxon>
        <taxon>metagenomes</taxon>
        <taxon>ecological metagenomes</taxon>
    </lineage>
</organism>
<dbReference type="AlphaFoldDB" id="X1HT39"/>
<accession>X1HT39</accession>